<name>A0AAP0MK56_9ROSI</name>
<gene>
    <name evidence="2" type="ORF">WN944_000970</name>
</gene>
<dbReference type="Proteomes" id="UP001428341">
    <property type="component" value="Unassembled WGS sequence"/>
</dbReference>
<feature type="compositionally biased region" description="Polar residues" evidence="1">
    <location>
        <begin position="175"/>
        <end position="193"/>
    </location>
</feature>
<evidence type="ECO:0000256" key="1">
    <source>
        <dbReference type="SAM" id="MobiDB-lite"/>
    </source>
</evidence>
<feature type="compositionally biased region" description="Basic and acidic residues" evidence="1">
    <location>
        <begin position="216"/>
        <end position="229"/>
    </location>
</feature>
<feature type="region of interest" description="Disordered" evidence="1">
    <location>
        <begin position="102"/>
        <end position="193"/>
    </location>
</feature>
<protein>
    <submittedName>
        <fullName evidence="2">Uncharacterized protein</fullName>
    </submittedName>
</protein>
<comment type="caution">
    <text evidence="2">The sequence shown here is derived from an EMBL/GenBank/DDBJ whole genome shotgun (WGS) entry which is preliminary data.</text>
</comment>
<keyword evidence="3" id="KW-1185">Reference proteome</keyword>
<accession>A0AAP0MK56</accession>
<reference evidence="2 3" key="1">
    <citation type="submission" date="2024-05" db="EMBL/GenBank/DDBJ databases">
        <title>Haplotype-resolved chromosome-level genome assembly of Huyou (Citrus changshanensis).</title>
        <authorList>
            <person name="Miao C."/>
            <person name="Chen W."/>
            <person name="Wu Y."/>
            <person name="Wang L."/>
            <person name="Zhao S."/>
            <person name="Grierson D."/>
            <person name="Xu C."/>
            <person name="Chen K."/>
        </authorList>
    </citation>
    <scope>NUCLEOTIDE SEQUENCE [LARGE SCALE GENOMIC DNA]</scope>
    <source>
        <strain evidence="2">01-14</strain>
        <tissue evidence="2">Leaf</tissue>
    </source>
</reference>
<dbReference type="EMBL" id="JBCGBO010000004">
    <property type="protein sequence ID" value="KAK9208611.1"/>
    <property type="molecule type" value="Genomic_DNA"/>
</dbReference>
<feature type="compositionally biased region" description="Basic residues" evidence="1">
    <location>
        <begin position="154"/>
        <end position="174"/>
    </location>
</feature>
<evidence type="ECO:0000313" key="3">
    <source>
        <dbReference type="Proteomes" id="UP001428341"/>
    </source>
</evidence>
<organism evidence="2 3">
    <name type="scientific">Citrus x changshan-huyou</name>
    <dbReference type="NCBI Taxonomy" id="2935761"/>
    <lineage>
        <taxon>Eukaryota</taxon>
        <taxon>Viridiplantae</taxon>
        <taxon>Streptophyta</taxon>
        <taxon>Embryophyta</taxon>
        <taxon>Tracheophyta</taxon>
        <taxon>Spermatophyta</taxon>
        <taxon>Magnoliopsida</taxon>
        <taxon>eudicotyledons</taxon>
        <taxon>Gunneridae</taxon>
        <taxon>Pentapetalae</taxon>
        <taxon>rosids</taxon>
        <taxon>malvids</taxon>
        <taxon>Sapindales</taxon>
        <taxon>Rutaceae</taxon>
        <taxon>Aurantioideae</taxon>
        <taxon>Citrus</taxon>
    </lineage>
</organism>
<feature type="region of interest" description="Disordered" evidence="1">
    <location>
        <begin position="207"/>
        <end position="237"/>
    </location>
</feature>
<sequence>MSDRRYLPVTCKETVGLLFSRIQFAVSIQRLNFNFVRCQLAVIMKSDYRHDHVYDFDVKDANDFYEFLMVNDEDDIEVDEEAVDPSLSQFFKDCLSRPFSEDVIPTGPHAETVTLPKEDLTSQVDQVQSSKRKLKPQLSPKNVVKASQKEANKRKSTSVKAKASKRPKTTKNKKSSMNIDDSVGPSSKTIYNNDKLSKVEDDFHEFFELEDDINDGESREQETQYHEDEHDANDDAL</sequence>
<dbReference type="AlphaFoldDB" id="A0AAP0MK56"/>
<evidence type="ECO:0000313" key="2">
    <source>
        <dbReference type="EMBL" id="KAK9208611.1"/>
    </source>
</evidence>
<proteinExistence type="predicted"/>